<dbReference type="PROSITE" id="PS50006">
    <property type="entry name" value="FHA_DOMAIN"/>
    <property type="match status" value="1"/>
</dbReference>
<dbReference type="InterPro" id="IPR041575">
    <property type="entry name" value="Rubredoxin_C"/>
</dbReference>
<dbReference type="SMART" id="SM00240">
    <property type="entry name" value="FHA"/>
    <property type="match status" value="1"/>
</dbReference>
<dbReference type="OrthoDB" id="5242544at2"/>
<feature type="transmembrane region" description="Helical" evidence="5">
    <location>
        <begin position="248"/>
        <end position="266"/>
    </location>
</feature>
<dbReference type="SUPFAM" id="SSF54292">
    <property type="entry name" value="2Fe-2S ferredoxin-like"/>
    <property type="match status" value="1"/>
</dbReference>
<dbReference type="InterPro" id="IPR023753">
    <property type="entry name" value="FAD/NAD-binding_dom"/>
</dbReference>
<dbReference type="InterPro" id="IPR012675">
    <property type="entry name" value="Beta-grasp_dom_sf"/>
</dbReference>
<reference evidence="8 9" key="1">
    <citation type="submission" date="2018-03" db="EMBL/GenBank/DDBJ databases">
        <title>Genomic Encyclopedia of Archaeal and Bacterial Type Strains, Phase II (KMG-II): from individual species to whole genera.</title>
        <authorList>
            <person name="Goeker M."/>
        </authorList>
    </citation>
    <scope>NUCLEOTIDE SEQUENCE [LARGE SCALE GENOMIC DNA]</scope>
    <source>
        <strain evidence="8 9">DSM 45416</strain>
    </source>
</reference>
<gene>
    <name evidence="8" type="ORF">LY71_104158</name>
</gene>
<keyword evidence="5" id="KW-0472">Membrane</keyword>
<dbReference type="PRINTS" id="PR00368">
    <property type="entry name" value="FADPNR"/>
</dbReference>
<dbReference type="Pfam" id="PF00111">
    <property type="entry name" value="Fer2"/>
    <property type="match status" value="1"/>
</dbReference>
<dbReference type="InterPro" id="IPR008984">
    <property type="entry name" value="SMAD_FHA_dom_sf"/>
</dbReference>
<evidence type="ECO:0000259" key="7">
    <source>
        <dbReference type="PROSITE" id="PS51085"/>
    </source>
</evidence>
<dbReference type="Pfam" id="PF07992">
    <property type="entry name" value="Pyr_redox_2"/>
    <property type="match status" value="1"/>
</dbReference>
<proteinExistence type="predicted"/>
<protein>
    <submittedName>
        <fullName evidence="8">2Fe-2S iron-sulfur cluster protein</fullName>
    </submittedName>
</protein>
<evidence type="ECO:0000256" key="3">
    <source>
        <dbReference type="ARBA" id="ARBA00022630"/>
    </source>
</evidence>
<feature type="transmembrane region" description="Helical" evidence="5">
    <location>
        <begin position="420"/>
        <end position="443"/>
    </location>
</feature>
<accession>A0A2T0TWS6</accession>
<name>A0A2T0TWS6_9ACTN</name>
<dbReference type="PROSITE" id="PS51085">
    <property type="entry name" value="2FE2S_FER_2"/>
    <property type="match status" value="1"/>
</dbReference>
<dbReference type="InterPro" id="IPR036010">
    <property type="entry name" value="2Fe-2S_ferredoxin-like_sf"/>
</dbReference>
<feature type="transmembrane region" description="Helical" evidence="5">
    <location>
        <begin position="170"/>
        <end position="188"/>
    </location>
</feature>
<evidence type="ECO:0000256" key="1">
    <source>
        <dbReference type="ARBA" id="ARBA00001974"/>
    </source>
</evidence>
<feature type="transmembrane region" description="Helical" evidence="5">
    <location>
        <begin position="194"/>
        <end position="212"/>
    </location>
</feature>
<feature type="domain" description="2Fe-2S ferredoxin-type" evidence="7">
    <location>
        <begin position="510"/>
        <end position="604"/>
    </location>
</feature>
<dbReference type="Gene3D" id="2.60.200.20">
    <property type="match status" value="1"/>
</dbReference>
<dbReference type="Gene3D" id="3.10.20.30">
    <property type="match status" value="1"/>
</dbReference>
<dbReference type="EMBL" id="PVTG01000004">
    <property type="protein sequence ID" value="PRY50121.1"/>
    <property type="molecule type" value="Genomic_DNA"/>
</dbReference>
<dbReference type="AlphaFoldDB" id="A0A2T0TWS6"/>
<feature type="transmembrane region" description="Helical" evidence="5">
    <location>
        <begin position="455"/>
        <end position="474"/>
    </location>
</feature>
<dbReference type="SUPFAM" id="SSF49879">
    <property type="entry name" value="SMAD/FHA domain"/>
    <property type="match status" value="1"/>
</dbReference>
<comment type="caution">
    <text evidence="8">The sequence shown here is derived from an EMBL/GenBank/DDBJ whole genome shotgun (WGS) entry which is preliminary data.</text>
</comment>
<dbReference type="InterPro" id="IPR001041">
    <property type="entry name" value="2Fe-2S_ferredoxin-type"/>
</dbReference>
<evidence type="ECO:0000313" key="8">
    <source>
        <dbReference type="EMBL" id="PRY50121.1"/>
    </source>
</evidence>
<keyword evidence="5" id="KW-1133">Transmembrane helix</keyword>
<evidence type="ECO:0000256" key="5">
    <source>
        <dbReference type="SAM" id="Phobius"/>
    </source>
</evidence>
<keyword evidence="4" id="KW-0274">FAD</keyword>
<dbReference type="CDD" id="cd00060">
    <property type="entry name" value="FHA"/>
    <property type="match status" value="1"/>
</dbReference>
<dbReference type="RefSeq" id="WP_106276363.1">
    <property type="nucleotide sequence ID" value="NZ_PVTG01000004.1"/>
</dbReference>
<evidence type="ECO:0000256" key="4">
    <source>
        <dbReference type="ARBA" id="ARBA00022827"/>
    </source>
</evidence>
<dbReference type="InterPro" id="IPR050260">
    <property type="entry name" value="FAD-bd_OxRdtase"/>
</dbReference>
<evidence type="ECO:0000259" key="6">
    <source>
        <dbReference type="PROSITE" id="PS50006"/>
    </source>
</evidence>
<keyword evidence="3" id="KW-0285">Flavoprotein</keyword>
<feature type="transmembrane region" description="Helical" evidence="5">
    <location>
        <begin position="393"/>
        <end position="413"/>
    </location>
</feature>
<dbReference type="CDD" id="cd00207">
    <property type="entry name" value="fer2"/>
    <property type="match status" value="1"/>
</dbReference>
<dbReference type="Gene3D" id="3.50.50.60">
    <property type="entry name" value="FAD/NAD(P)-binding domain"/>
    <property type="match status" value="2"/>
</dbReference>
<dbReference type="InterPro" id="IPR000253">
    <property type="entry name" value="FHA_dom"/>
</dbReference>
<keyword evidence="5" id="KW-0812">Transmembrane</keyword>
<sequence length="1036" mass="109980">MSSPPVIEVREPGREPRRVALTRALEVGRDGDGLTLADERVSRRHLRLVPSPVALSLVDLGSRNGTLVNGLPVTGRVTLEAGDVVRLGTTEIVVVGRPERIPVPAGARATVLADGASVPLPPPPPAPPAAPSRAAVLWDRALGRTAPPGEDLFPVYTEMRTRVPLGVWRAVRVVSLLAYLALVVALFVRPAGGLFVFFGVIVPLLPALFFLAPGVWRNICPLAAANQAPRVLGFSLGRTLPEWFRRRAFVVAMVLFFGIAGARLAVFNGSGTATGVLLAVVVSAAFLGGLLFKGKSGWCSQICPLLPLQRVYGQTPFVRVPNSHCRPCVACTTNCYDFAPIGAYQADLHEDDPVWTAPRRLFVAALPGFVLGFFVLAGAGVGTRPLTTTYGELALFFLGSVGLFYAVSALLPLSPSVAVAVWGAAALNLFYWFAGPVLASSFATVTGISAPWLRWPVSALVLVLSVLWIARTAVKERQYTERFHPELLPVVPVSRPASATEAAPEAGEAAEVRIAGTDAPVEGEVGTSLLETIERAGQPIEAGCRMGVCGADPVAVLEGASCLSEPEEEELSTLRRLGLAKNTRMACSARLQPGAVTVSLTPEPGGPDDGEAPREFDRSIVSVVVLGNGIAGVTAADFVRRGHPECEIHVVGSEPHVLYNRMGISRVVYGRSAMQGLSLLPETWYDDHQVTAWLNTVATRIDLESRRVFLGTGDVLPYDRLVIATGSRAVEPPVEGFGRPGSFVLRSAADAGALRAHVQRHGCRDAVVAGGGLLGLEAAHALLELGLRVTVLERGARLLSRQIDPRCSELVDGYFRRIGLQVLYRAEAQALTGEPAVTGVRLTDRRALRCDVFLAAVGIRPDVDLAREAGIPVGRGVLVDDRMETAVRGVFAAGDVAEHGGRVWGLWPLAAKQGEVAAVNALGGDERLESEVPATLLKGVGLDLFSVGRVEPEPGEEVLVDEDESLPSYRRLVVAGRTVVGGVVLGHHPEDVTAVTAAVKRGLELDDAVLAGLRAGDWRVLRDVGRRRPQSQPAPA</sequence>
<dbReference type="PANTHER" id="PTHR43429:SF3">
    <property type="entry name" value="NITRITE REDUCTASE [NAD(P)H]"/>
    <property type="match status" value="1"/>
</dbReference>
<dbReference type="GO" id="GO:0051536">
    <property type="term" value="F:iron-sulfur cluster binding"/>
    <property type="evidence" value="ECO:0007669"/>
    <property type="project" value="InterPro"/>
</dbReference>
<evidence type="ECO:0000313" key="9">
    <source>
        <dbReference type="Proteomes" id="UP000239210"/>
    </source>
</evidence>
<feature type="transmembrane region" description="Helical" evidence="5">
    <location>
        <begin position="361"/>
        <end position="381"/>
    </location>
</feature>
<dbReference type="PANTHER" id="PTHR43429">
    <property type="entry name" value="PYRIDINE NUCLEOTIDE-DISULFIDE OXIDOREDUCTASE DOMAIN-CONTAINING"/>
    <property type="match status" value="1"/>
</dbReference>
<dbReference type="Proteomes" id="UP000239210">
    <property type="component" value="Unassembled WGS sequence"/>
</dbReference>
<dbReference type="GO" id="GO:0016491">
    <property type="term" value="F:oxidoreductase activity"/>
    <property type="evidence" value="ECO:0007669"/>
    <property type="project" value="InterPro"/>
</dbReference>
<feature type="transmembrane region" description="Helical" evidence="5">
    <location>
        <begin position="272"/>
        <end position="292"/>
    </location>
</feature>
<keyword evidence="9" id="KW-1185">Reference proteome</keyword>
<feature type="domain" description="FHA" evidence="6">
    <location>
        <begin position="19"/>
        <end position="73"/>
    </location>
</feature>
<comment type="cofactor">
    <cofactor evidence="1">
        <name>FAD</name>
        <dbReference type="ChEBI" id="CHEBI:57692"/>
    </cofactor>
</comment>
<dbReference type="Pfam" id="PF00498">
    <property type="entry name" value="FHA"/>
    <property type="match status" value="1"/>
</dbReference>
<dbReference type="InterPro" id="IPR036188">
    <property type="entry name" value="FAD/NAD-bd_sf"/>
</dbReference>
<dbReference type="PRINTS" id="PR00469">
    <property type="entry name" value="PNDRDTASEII"/>
</dbReference>
<dbReference type="Pfam" id="PF18267">
    <property type="entry name" value="Rubredoxin_C"/>
    <property type="match status" value="1"/>
</dbReference>
<dbReference type="SUPFAM" id="SSF51905">
    <property type="entry name" value="FAD/NAD(P)-binding domain"/>
    <property type="match status" value="2"/>
</dbReference>
<organism evidence="8 9">
    <name type="scientific">Geodermatophilus tzadiensis</name>
    <dbReference type="NCBI Taxonomy" id="1137988"/>
    <lineage>
        <taxon>Bacteria</taxon>
        <taxon>Bacillati</taxon>
        <taxon>Actinomycetota</taxon>
        <taxon>Actinomycetes</taxon>
        <taxon>Geodermatophilales</taxon>
        <taxon>Geodermatophilaceae</taxon>
        <taxon>Geodermatophilus</taxon>
    </lineage>
</organism>
<evidence type="ECO:0000256" key="2">
    <source>
        <dbReference type="ARBA" id="ARBA00022553"/>
    </source>
</evidence>
<dbReference type="InterPro" id="IPR016156">
    <property type="entry name" value="FAD/NAD-linked_Rdtase_dimer_sf"/>
</dbReference>
<dbReference type="Gene3D" id="3.30.390.30">
    <property type="match status" value="1"/>
</dbReference>
<keyword evidence="2" id="KW-0597">Phosphoprotein</keyword>